<dbReference type="InterPro" id="IPR001680">
    <property type="entry name" value="WD40_rpt"/>
</dbReference>
<keyword evidence="2 4" id="KW-0853">WD repeat</keyword>
<dbReference type="GO" id="GO:0043161">
    <property type="term" value="P:proteasome-mediated ubiquitin-dependent protein catabolic process"/>
    <property type="evidence" value="ECO:0007669"/>
    <property type="project" value="TreeGrafter"/>
</dbReference>
<evidence type="ECO:0000313" key="7">
    <source>
        <dbReference type="EMBL" id="KAF2483537.1"/>
    </source>
</evidence>
<dbReference type="EMBL" id="MU001635">
    <property type="protein sequence ID" value="KAF2483537.1"/>
    <property type="molecule type" value="Genomic_DNA"/>
</dbReference>
<dbReference type="GeneID" id="54472030"/>
<evidence type="ECO:0000256" key="5">
    <source>
        <dbReference type="SAM" id="MobiDB-lite"/>
    </source>
</evidence>
<reference evidence="7" key="1">
    <citation type="journal article" date="2020" name="Stud. Mycol.">
        <title>101 Dothideomycetes genomes: a test case for predicting lifestyles and emergence of pathogens.</title>
        <authorList>
            <person name="Haridas S."/>
            <person name="Albert R."/>
            <person name="Binder M."/>
            <person name="Bloem J."/>
            <person name="Labutti K."/>
            <person name="Salamov A."/>
            <person name="Andreopoulos B."/>
            <person name="Baker S."/>
            <person name="Barry K."/>
            <person name="Bills G."/>
            <person name="Bluhm B."/>
            <person name="Cannon C."/>
            <person name="Castanera R."/>
            <person name="Culley D."/>
            <person name="Daum C."/>
            <person name="Ezra D."/>
            <person name="Gonzalez J."/>
            <person name="Henrissat B."/>
            <person name="Kuo A."/>
            <person name="Liang C."/>
            <person name="Lipzen A."/>
            <person name="Lutzoni F."/>
            <person name="Magnuson J."/>
            <person name="Mondo S."/>
            <person name="Nolan M."/>
            <person name="Ohm R."/>
            <person name="Pangilinan J."/>
            <person name="Park H.-J."/>
            <person name="Ramirez L."/>
            <person name="Alfaro M."/>
            <person name="Sun H."/>
            <person name="Tritt A."/>
            <person name="Yoshinaga Y."/>
            <person name="Zwiers L.-H."/>
            <person name="Turgeon B."/>
            <person name="Goodwin S."/>
            <person name="Spatafora J."/>
            <person name="Crous P."/>
            <person name="Grigoriev I."/>
        </authorList>
    </citation>
    <scope>NUCLEOTIDE SEQUENCE</scope>
    <source>
        <strain evidence="7">CBS 113389</strain>
    </source>
</reference>
<dbReference type="Proteomes" id="UP000799767">
    <property type="component" value="Unassembled WGS sequence"/>
</dbReference>
<evidence type="ECO:0000256" key="2">
    <source>
        <dbReference type="ARBA" id="ARBA00022574"/>
    </source>
</evidence>
<dbReference type="AlphaFoldDB" id="A0A6A6PW66"/>
<dbReference type="SMART" id="SM00668">
    <property type="entry name" value="CTLH"/>
    <property type="match status" value="1"/>
</dbReference>
<dbReference type="PROSITE" id="PS50082">
    <property type="entry name" value="WD_REPEATS_2"/>
    <property type="match status" value="1"/>
</dbReference>
<dbReference type="InterPro" id="IPR015943">
    <property type="entry name" value="WD40/YVTN_repeat-like_dom_sf"/>
</dbReference>
<dbReference type="PROSITE" id="PS50897">
    <property type="entry name" value="CTLH"/>
    <property type="match status" value="1"/>
</dbReference>
<dbReference type="Gene3D" id="2.130.10.10">
    <property type="entry name" value="YVTN repeat-like/Quinoprotein amine dehydrogenase"/>
    <property type="match status" value="2"/>
</dbReference>
<comment type="function">
    <text evidence="1">Involved in the proteasome-dependent degradation of fructose-1,6-bisphosphatase.</text>
</comment>
<dbReference type="SUPFAM" id="SSF50978">
    <property type="entry name" value="WD40 repeat-like"/>
    <property type="match status" value="1"/>
</dbReference>
<dbReference type="PANTHER" id="PTHR22838:SF0">
    <property type="entry name" value="WD REPEAT-CONTAINING PROTEIN 26"/>
    <property type="match status" value="1"/>
</dbReference>
<evidence type="ECO:0000256" key="3">
    <source>
        <dbReference type="ARBA" id="ARBA00022737"/>
    </source>
</evidence>
<dbReference type="InterPro" id="IPR051350">
    <property type="entry name" value="WD_repeat-ST_regulator"/>
</dbReference>
<keyword evidence="3" id="KW-0677">Repeat</keyword>
<dbReference type="Pfam" id="PF00400">
    <property type="entry name" value="WD40"/>
    <property type="match status" value="3"/>
</dbReference>
<evidence type="ECO:0000259" key="6">
    <source>
        <dbReference type="PROSITE" id="PS50897"/>
    </source>
</evidence>
<accession>A0A6A6PW66</accession>
<feature type="domain" description="CTLH" evidence="6">
    <location>
        <begin position="105"/>
        <end position="205"/>
    </location>
</feature>
<dbReference type="Pfam" id="PF23627">
    <property type="entry name" value="LisH_WDR26"/>
    <property type="match status" value="1"/>
</dbReference>
<feature type="compositionally biased region" description="Basic and acidic residues" evidence="5">
    <location>
        <begin position="1"/>
        <end position="11"/>
    </location>
</feature>
<dbReference type="InterPro" id="IPR036322">
    <property type="entry name" value="WD40_repeat_dom_sf"/>
</dbReference>
<dbReference type="SMART" id="SM00320">
    <property type="entry name" value="WD40"/>
    <property type="match status" value="6"/>
</dbReference>
<dbReference type="PROSITE" id="PS50294">
    <property type="entry name" value="WD_REPEATS_REGION"/>
    <property type="match status" value="1"/>
</dbReference>
<evidence type="ECO:0000256" key="1">
    <source>
        <dbReference type="ARBA" id="ARBA00002343"/>
    </source>
</evidence>
<feature type="compositionally biased region" description="Low complexity" evidence="5">
    <location>
        <begin position="16"/>
        <end position="32"/>
    </location>
</feature>
<feature type="region of interest" description="Disordered" evidence="5">
    <location>
        <begin position="1"/>
        <end position="68"/>
    </location>
</feature>
<gene>
    <name evidence="7" type="ORF">BDY17DRAFT_249977</name>
</gene>
<dbReference type="InterPro" id="IPR006595">
    <property type="entry name" value="CTLH_C"/>
</dbReference>
<dbReference type="GO" id="GO:0034657">
    <property type="term" value="C:GID complex"/>
    <property type="evidence" value="ECO:0007669"/>
    <property type="project" value="TreeGrafter"/>
</dbReference>
<evidence type="ECO:0000256" key="4">
    <source>
        <dbReference type="PROSITE-ProRule" id="PRU00221"/>
    </source>
</evidence>
<name>A0A6A6PW66_9PEZI</name>
<feature type="repeat" description="WD" evidence="4">
    <location>
        <begin position="320"/>
        <end position="361"/>
    </location>
</feature>
<dbReference type="RefSeq" id="XP_033590107.1">
    <property type="nucleotide sequence ID" value="XM_033731028.1"/>
</dbReference>
<dbReference type="PROSITE" id="PS50896">
    <property type="entry name" value="LISH"/>
    <property type="match status" value="1"/>
</dbReference>
<dbReference type="PANTHER" id="PTHR22838">
    <property type="entry name" value="WD REPEAT PROTEIN 26-RELATED"/>
    <property type="match status" value="1"/>
</dbReference>
<organism evidence="7 8">
    <name type="scientific">Neohortaea acidophila</name>
    <dbReference type="NCBI Taxonomy" id="245834"/>
    <lineage>
        <taxon>Eukaryota</taxon>
        <taxon>Fungi</taxon>
        <taxon>Dikarya</taxon>
        <taxon>Ascomycota</taxon>
        <taxon>Pezizomycotina</taxon>
        <taxon>Dothideomycetes</taxon>
        <taxon>Dothideomycetidae</taxon>
        <taxon>Mycosphaerellales</taxon>
        <taxon>Teratosphaeriaceae</taxon>
        <taxon>Neohortaea</taxon>
    </lineage>
</organism>
<dbReference type="InterPro" id="IPR006594">
    <property type="entry name" value="LisH"/>
</dbReference>
<feature type="compositionally biased region" description="Polar residues" evidence="5">
    <location>
        <begin position="48"/>
        <end position="62"/>
    </location>
</feature>
<sequence length="654" mass="71898">MRLENNHEPRTRHPTNGSSSRHASPSSSPHANGAGGHQNGTTERDTNGYHSNGLHSSSSPTHRNLEPFHGHDREEVTRLLLQSLSDLGYHEAAKRLSDESGFALEMASVAAFRSAILSGDWEEAELLLFGPALKEVDEGGVMLGNGHHTTHSPSWRKRVLSSASSQNGFPRHGLPLAETADTTAMKFLIRQQKYLELLEGRELNAALAVLRNELTPLNRDVGRLHALSSLMMCPTIASLLTQANWDGSVGGSRTRLLSDLSRSISPSIMIPEHRLATLLTAVQSNQVVSCRYHNTTIQPSLYTDHECSADDFPLQELITLKAHSDEVWYLEFSHDGTMLATAGKDGLVCVYDTARWKTMHEFREHEKNPSGSGHRGVCCVAFSPDDRYLISCSQNNEFAVLDVREGRCVSRADHFDYPVTCAAWLPDSLTFVIGTQGSRRPLGIYYLRSSSSSSSSTSNGISATSSAIVKNNELHSFRDPAWDPNEKNNSFRISDVAVSADGTRMAAATTDNKILMYDLPKREKIAEWQMEDRLTSVNFDSSGAHMIVNMHKGKVLLLSAEVDARGNVAEVEVKCRYEGVVQDEFVIRSCFGGAGEDLVVSGSEDANVFIWRRQTGIPVASFEAHPHGTVNAVAWHPTNDAMFATAGDDRKVKM</sequence>
<proteinExistence type="predicted"/>
<dbReference type="OrthoDB" id="972532at2759"/>
<keyword evidence="8" id="KW-1185">Reference proteome</keyword>
<protein>
    <submittedName>
        <fullName evidence="7">WD40-repeat-containing domain protein</fullName>
    </submittedName>
</protein>
<evidence type="ECO:0000313" key="8">
    <source>
        <dbReference type="Proteomes" id="UP000799767"/>
    </source>
</evidence>